<dbReference type="Pfam" id="PF13520">
    <property type="entry name" value="AA_permease_2"/>
    <property type="match status" value="1"/>
</dbReference>
<feature type="transmembrane region" description="Helical" evidence="7">
    <location>
        <begin position="104"/>
        <end position="130"/>
    </location>
</feature>
<accession>A0A1I0X309</accession>
<feature type="transmembrane region" description="Helical" evidence="7">
    <location>
        <begin position="381"/>
        <end position="403"/>
    </location>
</feature>
<keyword evidence="2" id="KW-1003">Cell membrane</keyword>
<organism evidence="8 9">
    <name type="scientific">Amycolatopsis marina</name>
    <dbReference type="NCBI Taxonomy" id="490629"/>
    <lineage>
        <taxon>Bacteria</taxon>
        <taxon>Bacillati</taxon>
        <taxon>Actinomycetota</taxon>
        <taxon>Actinomycetes</taxon>
        <taxon>Pseudonocardiales</taxon>
        <taxon>Pseudonocardiaceae</taxon>
        <taxon>Amycolatopsis</taxon>
    </lineage>
</organism>
<dbReference type="PIRSF" id="PIRSF006060">
    <property type="entry name" value="AA_transporter"/>
    <property type="match status" value="1"/>
</dbReference>
<evidence type="ECO:0000256" key="2">
    <source>
        <dbReference type="ARBA" id="ARBA00022475"/>
    </source>
</evidence>
<dbReference type="Gene3D" id="1.20.1740.10">
    <property type="entry name" value="Amino acid/polyamine transporter I"/>
    <property type="match status" value="1"/>
</dbReference>
<feature type="transmembrane region" description="Helical" evidence="7">
    <location>
        <begin position="150"/>
        <end position="170"/>
    </location>
</feature>
<feature type="transmembrane region" description="Helical" evidence="7">
    <location>
        <begin position="357"/>
        <end position="375"/>
    </location>
</feature>
<dbReference type="PANTHER" id="PTHR42770">
    <property type="entry name" value="AMINO ACID TRANSPORTER-RELATED"/>
    <property type="match status" value="1"/>
</dbReference>
<feature type="transmembrane region" description="Helical" evidence="7">
    <location>
        <begin position="182"/>
        <end position="202"/>
    </location>
</feature>
<evidence type="ECO:0000256" key="3">
    <source>
        <dbReference type="ARBA" id="ARBA00022692"/>
    </source>
</evidence>
<feature type="transmembrane region" description="Helical" evidence="7">
    <location>
        <begin position="30"/>
        <end position="48"/>
    </location>
</feature>
<dbReference type="STRING" id="490629.SAMN05216266_102376"/>
<dbReference type="AlphaFoldDB" id="A0A1I0X309"/>
<comment type="subcellular location">
    <subcellularLocation>
        <location evidence="1">Cell membrane</location>
        <topology evidence="1">Multi-pass membrane protein</topology>
    </subcellularLocation>
</comment>
<dbReference type="RefSeq" id="WP_091670700.1">
    <property type="nucleotide sequence ID" value="NZ_FOKG01000002.1"/>
</dbReference>
<evidence type="ECO:0000313" key="9">
    <source>
        <dbReference type="Proteomes" id="UP000243799"/>
    </source>
</evidence>
<evidence type="ECO:0000256" key="6">
    <source>
        <dbReference type="SAM" id="MobiDB-lite"/>
    </source>
</evidence>
<keyword evidence="4 7" id="KW-1133">Transmembrane helix</keyword>
<dbReference type="OrthoDB" id="138827at2"/>
<dbReference type="Proteomes" id="UP000243799">
    <property type="component" value="Unassembled WGS sequence"/>
</dbReference>
<evidence type="ECO:0000256" key="5">
    <source>
        <dbReference type="ARBA" id="ARBA00023136"/>
    </source>
</evidence>
<evidence type="ECO:0000313" key="8">
    <source>
        <dbReference type="EMBL" id="SFA94473.1"/>
    </source>
</evidence>
<sequence>METVTGPGDAAGVPQQGEKRAQLSRTLKPSWVWAIALGSAVGWGAFVLPTDWIATAGPLGAILGFLIGGLLMIVIAVSYGFLIRTFPVSGGEFAYAHAGFGRRHAFLCGWFLTLGYTCIVALNASALALLSRYVLPQVAERGLLYEIAGWKVYLGEVLIASAALVVFAVLNIRGATASGRLQFIFCLVMLAGVAAILISVLIHPGGQLSNVAPLFPTGVPPWTAVLAIVAIAPWAYVGFDNVPQAAEEFDFAPKKAFRLIVLAILAAALLYAAMILATASATPWQRLIAGEPLWGTGDAMSGLFGGIGIMLLALSVSMGICTGLNGFYVAASRLLFAMGRSRMIPAAFGVLHPRRRTPYLGIAFVCALCLVAPWFGRQALLWVVDMSAVGVTIAYTYTCLVAFKQFRWSGSAVRDGDVPGCESSGKKVLSLLGAVVGATFLGLLLIPASPAALGPESLTALLVWTALGLIFYILRRKENARLSDAQLDYLILGRKTAAPGVQDPPVLREHAAEPAAAEPVRTE</sequence>
<dbReference type="GO" id="GO:0005886">
    <property type="term" value="C:plasma membrane"/>
    <property type="evidence" value="ECO:0007669"/>
    <property type="project" value="UniProtKB-SubCell"/>
</dbReference>
<evidence type="ECO:0000256" key="7">
    <source>
        <dbReference type="SAM" id="Phobius"/>
    </source>
</evidence>
<evidence type="ECO:0000256" key="4">
    <source>
        <dbReference type="ARBA" id="ARBA00022989"/>
    </source>
</evidence>
<dbReference type="EMBL" id="FOKG01000002">
    <property type="protein sequence ID" value="SFA94473.1"/>
    <property type="molecule type" value="Genomic_DNA"/>
</dbReference>
<feature type="transmembrane region" description="Helical" evidence="7">
    <location>
        <begin position="428"/>
        <end position="446"/>
    </location>
</feature>
<proteinExistence type="predicted"/>
<feature type="compositionally biased region" description="Low complexity" evidence="6">
    <location>
        <begin position="513"/>
        <end position="523"/>
    </location>
</feature>
<feature type="transmembrane region" description="Helical" evidence="7">
    <location>
        <begin position="259"/>
        <end position="283"/>
    </location>
</feature>
<feature type="transmembrane region" description="Helical" evidence="7">
    <location>
        <begin position="458"/>
        <end position="474"/>
    </location>
</feature>
<gene>
    <name evidence="8" type="ORF">SAMN05216266_102376</name>
</gene>
<evidence type="ECO:0000256" key="1">
    <source>
        <dbReference type="ARBA" id="ARBA00004651"/>
    </source>
</evidence>
<feature type="transmembrane region" description="Helical" evidence="7">
    <location>
        <begin position="60"/>
        <end position="83"/>
    </location>
</feature>
<dbReference type="InterPro" id="IPR050367">
    <property type="entry name" value="APC_superfamily"/>
</dbReference>
<keyword evidence="9" id="KW-1185">Reference proteome</keyword>
<dbReference type="PANTHER" id="PTHR42770:SF7">
    <property type="entry name" value="MEMBRANE PROTEIN"/>
    <property type="match status" value="1"/>
</dbReference>
<name>A0A1I0X309_9PSEU</name>
<feature type="transmembrane region" description="Helical" evidence="7">
    <location>
        <begin position="303"/>
        <end position="336"/>
    </location>
</feature>
<protein>
    <submittedName>
        <fullName evidence="8">Amino acid/polyamine/organocation transporter, APC superfamily</fullName>
    </submittedName>
</protein>
<dbReference type="InterPro" id="IPR002293">
    <property type="entry name" value="AA/rel_permease1"/>
</dbReference>
<keyword evidence="3 7" id="KW-0812">Transmembrane</keyword>
<reference evidence="9" key="1">
    <citation type="submission" date="2016-10" db="EMBL/GenBank/DDBJ databases">
        <authorList>
            <person name="Varghese N."/>
            <person name="Submissions S."/>
        </authorList>
    </citation>
    <scope>NUCLEOTIDE SEQUENCE [LARGE SCALE GENOMIC DNA]</scope>
    <source>
        <strain evidence="9">CGMCC 4.3568</strain>
    </source>
</reference>
<keyword evidence="5 7" id="KW-0472">Membrane</keyword>
<feature type="region of interest" description="Disordered" evidence="6">
    <location>
        <begin position="498"/>
        <end position="523"/>
    </location>
</feature>
<dbReference type="GO" id="GO:0022857">
    <property type="term" value="F:transmembrane transporter activity"/>
    <property type="evidence" value="ECO:0007669"/>
    <property type="project" value="InterPro"/>
</dbReference>
<feature type="transmembrane region" description="Helical" evidence="7">
    <location>
        <begin position="222"/>
        <end position="239"/>
    </location>
</feature>